<evidence type="ECO:0000256" key="5">
    <source>
        <dbReference type="ARBA" id="ARBA00022989"/>
    </source>
</evidence>
<dbReference type="Pfam" id="PF01311">
    <property type="entry name" value="Bac_export_1"/>
    <property type="match status" value="1"/>
</dbReference>
<dbReference type="GO" id="GO:0006605">
    <property type="term" value="P:protein targeting"/>
    <property type="evidence" value="ECO:0007669"/>
    <property type="project" value="InterPro"/>
</dbReference>
<accession>A0A916XJ74</accession>
<keyword evidence="6 7" id="KW-0472">Membrane</keyword>
<dbReference type="AlphaFoldDB" id="A0A916XJ74"/>
<feature type="transmembrane region" description="Helical" evidence="7">
    <location>
        <begin position="43"/>
        <end position="67"/>
    </location>
</feature>
<dbReference type="EMBL" id="BMED01000002">
    <property type="protein sequence ID" value="GGC74416.1"/>
    <property type="molecule type" value="Genomic_DNA"/>
</dbReference>
<evidence type="ECO:0000313" key="9">
    <source>
        <dbReference type="Proteomes" id="UP000637423"/>
    </source>
</evidence>
<keyword evidence="4 7" id="KW-0812">Transmembrane</keyword>
<evidence type="ECO:0000313" key="8">
    <source>
        <dbReference type="EMBL" id="GGC74416.1"/>
    </source>
</evidence>
<keyword evidence="9" id="KW-1185">Reference proteome</keyword>
<dbReference type="PANTHER" id="PTHR30065">
    <property type="entry name" value="FLAGELLAR BIOSYNTHETIC PROTEIN FLIR"/>
    <property type="match status" value="1"/>
</dbReference>
<feature type="transmembrane region" description="Helical" evidence="7">
    <location>
        <begin position="88"/>
        <end position="105"/>
    </location>
</feature>
<reference evidence="8" key="2">
    <citation type="submission" date="2020-09" db="EMBL/GenBank/DDBJ databases">
        <authorList>
            <person name="Sun Q."/>
            <person name="Zhou Y."/>
        </authorList>
    </citation>
    <scope>NUCLEOTIDE SEQUENCE</scope>
    <source>
        <strain evidence="8">CGMCC 1.10998</strain>
    </source>
</reference>
<proteinExistence type="inferred from homology"/>
<keyword evidence="8" id="KW-0966">Cell projection</keyword>
<evidence type="ECO:0000256" key="6">
    <source>
        <dbReference type="ARBA" id="ARBA00023136"/>
    </source>
</evidence>
<dbReference type="PRINTS" id="PR00953">
    <property type="entry name" value="TYPE3IMRPROT"/>
</dbReference>
<keyword evidence="3" id="KW-1003">Cell membrane</keyword>
<comment type="subcellular location">
    <subcellularLocation>
        <location evidence="1">Cell membrane</location>
        <topology evidence="1">Multi-pass membrane protein</topology>
    </subcellularLocation>
</comment>
<dbReference type="Proteomes" id="UP000637423">
    <property type="component" value="Unassembled WGS sequence"/>
</dbReference>
<reference evidence="8" key="1">
    <citation type="journal article" date="2014" name="Int. J. Syst. Evol. Microbiol.">
        <title>Complete genome sequence of Corynebacterium casei LMG S-19264T (=DSM 44701T), isolated from a smear-ripened cheese.</title>
        <authorList>
            <consortium name="US DOE Joint Genome Institute (JGI-PGF)"/>
            <person name="Walter F."/>
            <person name="Albersmeier A."/>
            <person name="Kalinowski J."/>
            <person name="Ruckert C."/>
        </authorList>
    </citation>
    <scope>NUCLEOTIDE SEQUENCE</scope>
    <source>
        <strain evidence="8">CGMCC 1.10998</strain>
    </source>
</reference>
<keyword evidence="8" id="KW-0969">Cilium</keyword>
<dbReference type="InterPro" id="IPR002010">
    <property type="entry name" value="T3SS_IM_R"/>
</dbReference>
<evidence type="ECO:0000256" key="1">
    <source>
        <dbReference type="ARBA" id="ARBA00004651"/>
    </source>
</evidence>
<organism evidence="8 9">
    <name type="scientific">Undibacterium terreum</name>
    <dbReference type="NCBI Taxonomy" id="1224302"/>
    <lineage>
        <taxon>Bacteria</taxon>
        <taxon>Pseudomonadati</taxon>
        <taxon>Pseudomonadota</taxon>
        <taxon>Betaproteobacteria</taxon>
        <taxon>Burkholderiales</taxon>
        <taxon>Oxalobacteraceae</taxon>
        <taxon>Undibacterium</taxon>
    </lineage>
</organism>
<evidence type="ECO:0000256" key="3">
    <source>
        <dbReference type="ARBA" id="ARBA00022475"/>
    </source>
</evidence>
<sequence>MVPVPVRILLSLVLAVVMLPISHSVVAIDPLSMHGILATIEQAVIGGVLGLAFHLSMSVIMMLGFLVSSQMGLSMAVMNDPMNGTSSDVVSSMLSILCIIVFFSIDGHLVLTGVIGSSLKAWPIGGGYSLMSLQAIAYNVSWIFAAALLLALPIAFSSIVVQVGFGFLNRVAPSLNLFSLGFSVITMFGLFMLAQIVRFVPEHYVRMTGRVLDMLQQQMQGGAHG</sequence>
<keyword evidence="5 7" id="KW-1133">Transmembrane helix</keyword>
<feature type="transmembrane region" description="Helical" evidence="7">
    <location>
        <begin position="177"/>
        <end position="200"/>
    </location>
</feature>
<feature type="transmembrane region" description="Helical" evidence="7">
    <location>
        <begin position="142"/>
        <end position="165"/>
    </location>
</feature>
<comment type="caution">
    <text evidence="8">The sequence shown here is derived from an EMBL/GenBank/DDBJ whole genome shotgun (WGS) entry which is preliminary data.</text>
</comment>
<gene>
    <name evidence="8" type="primary">lfiR</name>
    <name evidence="8" type="ORF">GCM10011396_22060</name>
</gene>
<comment type="similarity">
    <text evidence="2">Belongs to the FliR/MopE/SpaR family.</text>
</comment>
<dbReference type="GO" id="GO:0005886">
    <property type="term" value="C:plasma membrane"/>
    <property type="evidence" value="ECO:0007669"/>
    <property type="project" value="UniProtKB-SubCell"/>
</dbReference>
<dbReference type="PANTHER" id="PTHR30065:SF8">
    <property type="entry name" value="FLAGELLAR BIOSYNTHETIC PROTEIN FLIR"/>
    <property type="match status" value="1"/>
</dbReference>
<evidence type="ECO:0000256" key="7">
    <source>
        <dbReference type="SAM" id="Phobius"/>
    </source>
</evidence>
<protein>
    <submittedName>
        <fullName evidence="8">Flagellar biosynthetic protein FliR</fullName>
    </submittedName>
</protein>
<evidence type="ECO:0000256" key="4">
    <source>
        <dbReference type="ARBA" id="ARBA00022692"/>
    </source>
</evidence>
<name>A0A916XJ74_9BURK</name>
<evidence type="ECO:0000256" key="2">
    <source>
        <dbReference type="ARBA" id="ARBA00009772"/>
    </source>
</evidence>
<keyword evidence="8" id="KW-0282">Flagellum</keyword>